<name>A0A6B2L2Q6_9EUKA</name>
<dbReference type="Gene3D" id="3.40.220.10">
    <property type="entry name" value="Leucine Aminopeptidase, subunit E, domain 1"/>
    <property type="match status" value="1"/>
</dbReference>
<evidence type="ECO:0000313" key="8">
    <source>
        <dbReference type="EMBL" id="NDV31138.1"/>
    </source>
</evidence>
<evidence type="ECO:0000256" key="6">
    <source>
        <dbReference type="ARBA" id="ARBA00022801"/>
    </source>
</evidence>
<dbReference type="InterPro" id="IPR011356">
    <property type="entry name" value="Leucine_aapep/pepB"/>
</dbReference>
<dbReference type="EMBL" id="GIBP01002169">
    <property type="protein sequence ID" value="NDV31138.1"/>
    <property type="molecule type" value="Transcribed_RNA"/>
</dbReference>
<comment type="similarity">
    <text evidence="3">Belongs to the peptidase M17 family.</text>
</comment>
<dbReference type="GO" id="GO:0070006">
    <property type="term" value="F:metalloaminopeptidase activity"/>
    <property type="evidence" value="ECO:0007669"/>
    <property type="project" value="InterPro"/>
</dbReference>
<dbReference type="Pfam" id="PF02789">
    <property type="entry name" value="Peptidase_M17_N"/>
    <property type="match status" value="1"/>
</dbReference>
<dbReference type="SUPFAM" id="SSF53187">
    <property type="entry name" value="Zn-dependent exopeptidases"/>
    <property type="match status" value="1"/>
</dbReference>
<keyword evidence="6" id="KW-0378">Hydrolase</keyword>
<keyword evidence="4" id="KW-0031">Aminopeptidase</keyword>
<evidence type="ECO:0000256" key="5">
    <source>
        <dbReference type="ARBA" id="ARBA00022670"/>
    </source>
</evidence>
<proteinExistence type="inferred from homology"/>
<comment type="catalytic activity">
    <reaction evidence="1">
        <text>Release of an N-terminal amino acid, Xaa-|-Yaa-, in which Xaa is preferably Leu, but may be other amino acids including Pro although not Arg or Lys, and Yaa may be Pro. Amino acid amides and methyl esters are also readily hydrolyzed, but rates on arylamides are exceedingly low.</text>
        <dbReference type="EC" id="3.4.11.1"/>
    </reaction>
</comment>
<keyword evidence="5" id="KW-0645">Protease</keyword>
<dbReference type="InterPro" id="IPR023042">
    <property type="entry name" value="Peptidase_M17_leu_NH2_pept"/>
</dbReference>
<dbReference type="HAMAP" id="MF_00181">
    <property type="entry name" value="Cytosol_peptidase_M17"/>
    <property type="match status" value="1"/>
</dbReference>
<comment type="catalytic activity">
    <reaction evidence="2">
        <text>Release of N-terminal proline from a peptide.</text>
        <dbReference type="EC" id="3.4.11.5"/>
    </reaction>
</comment>
<feature type="domain" description="Cytosol aminopeptidase" evidence="7">
    <location>
        <begin position="326"/>
        <end position="333"/>
    </location>
</feature>
<dbReference type="GO" id="GO:0030145">
    <property type="term" value="F:manganese ion binding"/>
    <property type="evidence" value="ECO:0007669"/>
    <property type="project" value="InterPro"/>
</dbReference>
<dbReference type="AlphaFoldDB" id="A0A6B2L2Q6"/>
<dbReference type="InterPro" id="IPR000819">
    <property type="entry name" value="Peptidase_M17_C"/>
</dbReference>
<evidence type="ECO:0000256" key="2">
    <source>
        <dbReference type="ARBA" id="ARBA00001585"/>
    </source>
</evidence>
<dbReference type="PRINTS" id="PR00481">
    <property type="entry name" value="LAMNOPPTDASE"/>
</dbReference>
<dbReference type="InterPro" id="IPR043472">
    <property type="entry name" value="Macro_dom-like"/>
</dbReference>
<dbReference type="SUPFAM" id="SSF52949">
    <property type="entry name" value="Macro domain-like"/>
    <property type="match status" value="1"/>
</dbReference>
<reference evidence="8" key="1">
    <citation type="journal article" date="2020" name="J. Eukaryot. Microbiol.">
        <title>De novo Sequencing, Assembly and Annotation of the Transcriptome for the Free-Living Testate Amoeba Arcella intermedia.</title>
        <authorList>
            <person name="Ribeiro G.M."/>
            <person name="Porfirio-Sousa A.L."/>
            <person name="Maurer-Alcala X.X."/>
            <person name="Katz L.A."/>
            <person name="Lahr D.J.G."/>
        </authorList>
    </citation>
    <scope>NUCLEOTIDE SEQUENCE</scope>
</reference>
<dbReference type="CDD" id="cd00433">
    <property type="entry name" value="Peptidase_M17"/>
    <property type="match status" value="1"/>
</dbReference>
<dbReference type="PROSITE" id="PS00631">
    <property type="entry name" value="CYTOSOL_AP"/>
    <property type="match status" value="1"/>
</dbReference>
<dbReference type="PANTHER" id="PTHR11963:SF23">
    <property type="entry name" value="CYTOSOL AMINOPEPTIDASE"/>
    <property type="match status" value="1"/>
</dbReference>
<dbReference type="InterPro" id="IPR008283">
    <property type="entry name" value="Peptidase_M17_N"/>
</dbReference>
<evidence type="ECO:0000256" key="4">
    <source>
        <dbReference type="ARBA" id="ARBA00022438"/>
    </source>
</evidence>
<dbReference type="GO" id="GO:0005737">
    <property type="term" value="C:cytoplasm"/>
    <property type="evidence" value="ECO:0007669"/>
    <property type="project" value="InterPro"/>
</dbReference>
<protein>
    <recommendedName>
        <fullName evidence="7">Cytosol aminopeptidase domain-containing protein</fullName>
    </recommendedName>
</protein>
<evidence type="ECO:0000259" key="7">
    <source>
        <dbReference type="PROSITE" id="PS00631"/>
    </source>
</evidence>
<dbReference type="PANTHER" id="PTHR11963">
    <property type="entry name" value="LEUCINE AMINOPEPTIDASE-RELATED"/>
    <property type="match status" value="1"/>
</dbReference>
<dbReference type="Pfam" id="PF00883">
    <property type="entry name" value="Peptidase_M17"/>
    <property type="match status" value="1"/>
</dbReference>
<accession>A0A6B2L2Q6</accession>
<evidence type="ECO:0000256" key="3">
    <source>
        <dbReference type="ARBA" id="ARBA00009528"/>
    </source>
</evidence>
<sequence>MQQIWPKAISADFSGKEGQSVLYYSSNDFDEDSKEPTTPQRILWMGLGKEAKLSLNSFRTAIPKVVDKVQELKQKEIVISLDAQQFSTLNSSLSAETLLQTMANTFIQSNYQFNKHLTKEDSKKPSIEELRFTLKQTSGPLDLQKINEAVQVATTFGEATNLARNLANERGDVCNPKWMEEKAKELVSNHRDKLQMQVIDSNQMNLLGMNLFYSVGKASTTPPRLVLLKYMGDPQNPTSEVALVGKGITFDTGGLNLKSTGFIEDMYLDMSGSAAVLATMATLPKLNLKMNVVGALCMAENAIGSNALLPNSILKSYKGLTVEIGNTDAEGRLVLADGLSYVQKHYSPKYVIDIATLTGACCVALGEYASGLFTNDQGLEKKLMEAADSTFERTWPLPLFPEYSAELKGQHSDLKSIGKGRYGGACTAAAFLKEFIEEGVKWAHLDIAGPAMTSEKRGHIPRGGTGYGVQLLLSFLQSLQEPSQQPKT</sequence>
<organism evidence="8">
    <name type="scientific">Arcella intermedia</name>
    <dbReference type="NCBI Taxonomy" id="1963864"/>
    <lineage>
        <taxon>Eukaryota</taxon>
        <taxon>Amoebozoa</taxon>
        <taxon>Tubulinea</taxon>
        <taxon>Elardia</taxon>
        <taxon>Arcellinida</taxon>
        <taxon>Sphaerothecina</taxon>
        <taxon>Arcellidae</taxon>
        <taxon>Arcella</taxon>
    </lineage>
</organism>
<evidence type="ECO:0000256" key="1">
    <source>
        <dbReference type="ARBA" id="ARBA00000135"/>
    </source>
</evidence>
<dbReference type="Gene3D" id="3.40.630.10">
    <property type="entry name" value="Zn peptidases"/>
    <property type="match status" value="1"/>
</dbReference>
<dbReference type="GO" id="GO:0006508">
    <property type="term" value="P:proteolysis"/>
    <property type="evidence" value="ECO:0007669"/>
    <property type="project" value="UniProtKB-KW"/>
</dbReference>